<dbReference type="EMBL" id="CP158689">
    <property type="protein sequence ID" value="XCC45305.1"/>
    <property type="molecule type" value="Genomic_DNA"/>
</dbReference>
<evidence type="ECO:0000256" key="4">
    <source>
        <dbReference type="HAMAP-Rule" id="MF_01363"/>
    </source>
</evidence>
<reference evidence="6" key="1">
    <citation type="submission" date="2024-06" db="EMBL/GenBank/DDBJ databases">
        <title>Diversity, functionality, and evolutionary history of bacterial symbionts in false click beetles (Coleoptera, Throscidae).</title>
        <authorList>
            <person name="Wierz J.C."/>
            <person name="Malm H."/>
            <person name="Kaltenpoth M."/>
            <person name="Engl T."/>
        </authorList>
    </citation>
    <scope>NUCLEOTIDE SEQUENCE</scope>
    <source>
        <strain evidence="6">Ttur</strain>
    </source>
</reference>
<evidence type="ECO:0000256" key="3">
    <source>
        <dbReference type="ARBA" id="ARBA00023274"/>
    </source>
</evidence>
<dbReference type="HAMAP" id="MF_01363">
    <property type="entry name" value="Ribosomal_bL21"/>
    <property type="match status" value="1"/>
</dbReference>
<evidence type="ECO:0000313" key="6">
    <source>
        <dbReference type="EMBL" id="XCC45305.1"/>
    </source>
</evidence>
<proteinExistence type="inferred from homology"/>
<dbReference type="SUPFAM" id="SSF141091">
    <property type="entry name" value="L21p-like"/>
    <property type="match status" value="1"/>
</dbReference>
<comment type="function">
    <text evidence="4 5">This protein binds to 23S rRNA in the presence of protein L20.</text>
</comment>
<dbReference type="NCBIfam" id="TIGR00061">
    <property type="entry name" value="L21"/>
    <property type="match status" value="1"/>
</dbReference>
<evidence type="ECO:0000256" key="2">
    <source>
        <dbReference type="ARBA" id="ARBA00022980"/>
    </source>
</evidence>
<dbReference type="GO" id="GO:0006412">
    <property type="term" value="P:translation"/>
    <property type="evidence" value="ECO:0007669"/>
    <property type="project" value="UniProtKB-UniRule"/>
</dbReference>
<dbReference type="GO" id="GO:0003735">
    <property type="term" value="F:structural constituent of ribosome"/>
    <property type="evidence" value="ECO:0007669"/>
    <property type="project" value="InterPro"/>
</dbReference>
<dbReference type="GO" id="GO:1990904">
    <property type="term" value="C:ribonucleoprotein complex"/>
    <property type="evidence" value="ECO:0007669"/>
    <property type="project" value="UniProtKB-KW"/>
</dbReference>
<sequence>MLGSIPRNTIFMYIISVIKGFQYKLDINCFLYIPYIKHYKKNDFYYIKKNLIYKNKNKLKIGYPYLKKFVVISKIICHLKGNKKIIFKKKRRKGYKKKIGYRTKFTKIKILFIKNNGA</sequence>
<keyword evidence="3 4" id="KW-0687">Ribonucleoprotein</keyword>
<comment type="similarity">
    <text evidence="1 4 5">Belongs to the bacterial ribosomal protein bL21 family.</text>
</comment>
<organism evidence="6">
    <name type="scientific">Candidatus Shikimatogenerans sp. Ttur</name>
    <dbReference type="NCBI Taxonomy" id="3158569"/>
    <lineage>
        <taxon>Bacteria</taxon>
        <taxon>Pseudomonadati</taxon>
        <taxon>Bacteroidota</taxon>
        <taxon>Flavobacteriia</taxon>
        <taxon>Flavobacteriales</taxon>
        <taxon>Candidatus Shikimatogenerans</taxon>
    </lineage>
</organism>
<name>A0AAU7ZXN7_9FLAO</name>
<keyword evidence="4 5" id="KW-0699">rRNA-binding</keyword>
<dbReference type="PANTHER" id="PTHR21349:SF0">
    <property type="entry name" value="LARGE RIBOSOMAL SUBUNIT PROTEIN BL21M"/>
    <property type="match status" value="1"/>
</dbReference>
<dbReference type="InterPro" id="IPR028909">
    <property type="entry name" value="bL21-like"/>
</dbReference>
<dbReference type="InterPro" id="IPR001787">
    <property type="entry name" value="Ribosomal_bL21"/>
</dbReference>
<keyword evidence="4 5" id="KW-0694">RNA-binding</keyword>
<keyword evidence="2 4" id="KW-0689">Ribosomal protein</keyword>
<evidence type="ECO:0000256" key="1">
    <source>
        <dbReference type="ARBA" id="ARBA00008563"/>
    </source>
</evidence>
<gene>
    <name evidence="4 6" type="primary">rplU</name>
    <name evidence="6" type="ORF">ABUS76_00925</name>
</gene>
<accession>A0AAU7ZXN7</accession>
<evidence type="ECO:0000256" key="5">
    <source>
        <dbReference type="RuleBase" id="RU000562"/>
    </source>
</evidence>
<dbReference type="GO" id="GO:0005840">
    <property type="term" value="C:ribosome"/>
    <property type="evidence" value="ECO:0007669"/>
    <property type="project" value="UniProtKB-KW"/>
</dbReference>
<comment type="subunit">
    <text evidence="4">Part of the 50S ribosomal subunit. Contacts protein L20.</text>
</comment>
<dbReference type="InterPro" id="IPR036164">
    <property type="entry name" value="bL21-like_sf"/>
</dbReference>
<dbReference type="PANTHER" id="PTHR21349">
    <property type="entry name" value="50S RIBOSOMAL PROTEIN L21"/>
    <property type="match status" value="1"/>
</dbReference>
<dbReference type="GO" id="GO:0019843">
    <property type="term" value="F:rRNA binding"/>
    <property type="evidence" value="ECO:0007669"/>
    <property type="project" value="UniProtKB-UniRule"/>
</dbReference>
<dbReference type="Pfam" id="PF00829">
    <property type="entry name" value="Ribosomal_L21p"/>
    <property type="match status" value="1"/>
</dbReference>
<protein>
    <recommendedName>
        <fullName evidence="4">Large ribosomal subunit protein bL21</fullName>
    </recommendedName>
</protein>
<dbReference type="GO" id="GO:0005737">
    <property type="term" value="C:cytoplasm"/>
    <property type="evidence" value="ECO:0007669"/>
    <property type="project" value="UniProtKB-ARBA"/>
</dbReference>
<dbReference type="AlphaFoldDB" id="A0AAU7ZXN7"/>